<dbReference type="PRINTS" id="PR00111">
    <property type="entry name" value="ABHYDROLASE"/>
</dbReference>
<comment type="caution">
    <text evidence="3">The sequence shown here is derived from an EMBL/GenBank/DDBJ whole genome shotgun (WGS) entry which is preliminary data.</text>
</comment>
<dbReference type="InterPro" id="IPR029058">
    <property type="entry name" value="AB_hydrolase_fold"/>
</dbReference>
<dbReference type="Proteomes" id="UP001203761">
    <property type="component" value="Unassembled WGS sequence"/>
</dbReference>
<dbReference type="EMBL" id="JAKNCJ010000002">
    <property type="protein sequence ID" value="MCL6422708.1"/>
    <property type="molecule type" value="Genomic_DNA"/>
</dbReference>
<dbReference type="PANTHER" id="PTHR43798">
    <property type="entry name" value="MONOACYLGLYCEROL LIPASE"/>
    <property type="match status" value="1"/>
</dbReference>
<dbReference type="SUPFAM" id="SSF53474">
    <property type="entry name" value="alpha/beta-Hydrolases"/>
    <property type="match status" value="1"/>
</dbReference>
<dbReference type="GO" id="GO:0016787">
    <property type="term" value="F:hydrolase activity"/>
    <property type="evidence" value="ECO:0007669"/>
    <property type="project" value="UniProtKB-KW"/>
</dbReference>
<feature type="region of interest" description="Disordered" evidence="1">
    <location>
        <begin position="266"/>
        <end position="291"/>
    </location>
</feature>
<accession>A0ABT0QZU7</accession>
<dbReference type="PANTHER" id="PTHR43798:SF33">
    <property type="entry name" value="HYDROLASE, PUTATIVE (AFU_ORTHOLOGUE AFUA_2G14860)-RELATED"/>
    <property type="match status" value="1"/>
</dbReference>
<sequence length="291" mass="31923">MKYSEHTIARGDVSLHVLDFGGEGPPLLMLHGLAGSSRELIPTAEALREEFRVVLMDQRGHGGSTRVPSDLSRQAYVDNAIAVLTALAAGSRWMLVGQSMGAHTAFLVAAHRPDLVEHLVMLEGHAEGSDDVRDAAALGEYFRSWPASFADEAHARSFLGDEAIVDAWIADLELTEDGLVPRFDADAMERTIAAVHEPRWEEWERLRVPTSVVFGRDGMFSDAQKDELIRRRPATSRHDLVGGSHDAHLDAFDEWIEVLRARLSADSPPLARRPSPGRQRSGVEPTEGSAP</sequence>
<evidence type="ECO:0000259" key="2">
    <source>
        <dbReference type="Pfam" id="PF00561"/>
    </source>
</evidence>
<name>A0ABT0QZU7_9MICO</name>
<reference evidence="3" key="1">
    <citation type="submission" date="2022-02" db="EMBL/GenBank/DDBJ databases">
        <authorList>
            <person name="Lee M."/>
            <person name="Kim S.-J."/>
            <person name="Jung M.-Y."/>
        </authorList>
    </citation>
    <scope>NUCLEOTIDE SEQUENCE</scope>
    <source>
        <strain evidence="3">JHP9</strain>
    </source>
</reference>
<proteinExistence type="predicted"/>
<feature type="domain" description="AB hydrolase-1" evidence="2">
    <location>
        <begin position="25"/>
        <end position="150"/>
    </location>
</feature>
<gene>
    <name evidence="3" type="ORF">Bequi_04785</name>
</gene>
<keyword evidence="4" id="KW-1185">Reference proteome</keyword>
<evidence type="ECO:0000313" key="3">
    <source>
        <dbReference type="EMBL" id="MCL6422708.1"/>
    </source>
</evidence>
<evidence type="ECO:0000313" key="4">
    <source>
        <dbReference type="Proteomes" id="UP001203761"/>
    </source>
</evidence>
<dbReference type="Pfam" id="PF00561">
    <property type="entry name" value="Abhydrolase_1"/>
    <property type="match status" value="1"/>
</dbReference>
<keyword evidence="3" id="KW-0378">Hydrolase</keyword>
<dbReference type="InterPro" id="IPR050266">
    <property type="entry name" value="AB_hydrolase_sf"/>
</dbReference>
<organism evidence="3 4">
    <name type="scientific">Brachybacterium equifaecis</name>
    <dbReference type="NCBI Taxonomy" id="2910770"/>
    <lineage>
        <taxon>Bacteria</taxon>
        <taxon>Bacillati</taxon>
        <taxon>Actinomycetota</taxon>
        <taxon>Actinomycetes</taxon>
        <taxon>Micrococcales</taxon>
        <taxon>Dermabacteraceae</taxon>
        <taxon>Brachybacterium</taxon>
    </lineage>
</organism>
<dbReference type="Gene3D" id="3.40.50.1820">
    <property type="entry name" value="alpha/beta hydrolase"/>
    <property type="match status" value="1"/>
</dbReference>
<dbReference type="InterPro" id="IPR000073">
    <property type="entry name" value="AB_hydrolase_1"/>
</dbReference>
<protein>
    <submittedName>
        <fullName evidence="3">Alpha/beta hydrolase</fullName>
    </submittedName>
</protein>
<dbReference type="RefSeq" id="WP_249736827.1">
    <property type="nucleotide sequence ID" value="NZ_JAKNCJ010000002.1"/>
</dbReference>
<evidence type="ECO:0000256" key="1">
    <source>
        <dbReference type="SAM" id="MobiDB-lite"/>
    </source>
</evidence>